<comment type="caution">
    <text evidence="8">The sequence shown here is derived from an EMBL/GenBank/DDBJ whole genome shotgun (WGS) entry which is preliminary data.</text>
</comment>
<protein>
    <submittedName>
        <fullName evidence="8">Phosphotransferase</fullName>
    </submittedName>
</protein>
<dbReference type="Gene3D" id="3.90.1200.10">
    <property type="match status" value="1"/>
</dbReference>
<evidence type="ECO:0000256" key="1">
    <source>
        <dbReference type="ARBA" id="ARBA00006219"/>
    </source>
</evidence>
<keyword evidence="5" id="KW-0067">ATP-binding</keyword>
<dbReference type="RefSeq" id="WP_189096600.1">
    <property type="nucleotide sequence ID" value="NZ_BMND01000004.1"/>
</dbReference>
<name>A0ABQ2J548_9ACTN</name>
<dbReference type="SUPFAM" id="SSF56112">
    <property type="entry name" value="Protein kinase-like (PK-like)"/>
    <property type="match status" value="1"/>
</dbReference>
<evidence type="ECO:0000256" key="3">
    <source>
        <dbReference type="ARBA" id="ARBA00022741"/>
    </source>
</evidence>
<organism evidence="8 9">
    <name type="scientific">Streptomyces kronopolitis</name>
    <dbReference type="NCBI Taxonomy" id="1612435"/>
    <lineage>
        <taxon>Bacteria</taxon>
        <taxon>Bacillati</taxon>
        <taxon>Actinomycetota</taxon>
        <taxon>Actinomycetes</taxon>
        <taxon>Kitasatosporales</taxon>
        <taxon>Streptomycetaceae</taxon>
        <taxon>Streptomyces</taxon>
    </lineage>
</organism>
<keyword evidence="9" id="KW-1185">Reference proteome</keyword>
<dbReference type="Gene3D" id="3.30.200.20">
    <property type="entry name" value="Phosphorylase Kinase, domain 1"/>
    <property type="match status" value="1"/>
</dbReference>
<reference evidence="9" key="1">
    <citation type="journal article" date="2019" name="Int. J. Syst. Evol. Microbiol.">
        <title>The Global Catalogue of Microorganisms (GCM) 10K type strain sequencing project: providing services to taxonomists for standard genome sequencing and annotation.</title>
        <authorList>
            <consortium name="The Broad Institute Genomics Platform"/>
            <consortium name="The Broad Institute Genome Sequencing Center for Infectious Disease"/>
            <person name="Wu L."/>
            <person name="Ma J."/>
        </authorList>
    </citation>
    <scope>NUCLEOTIDE SEQUENCE [LARGE SCALE GENOMIC DNA]</scope>
    <source>
        <strain evidence="9">CGMCC 4.7323</strain>
    </source>
</reference>
<evidence type="ECO:0000256" key="6">
    <source>
        <dbReference type="ARBA" id="ARBA00023251"/>
    </source>
</evidence>
<dbReference type="InterPro" id="IPR011009">
    <property type="entry name" value="Kinase-like_dom_sf"/>
</dbReference>
<gene>
    <name evidence="8" type="ORF">GCM10012285_13170</name>
</gene>
<feature type="domain" description="Aminoglycoside phosphotransferase" evidence="7">
    <location>
        <begin position="38"/>
        <end position="240"/>
    </location>
</feature>
<dbReference type="Proteomes" id="UP000600080">
    <property type="component" value="Unassembled WGS sequence"/>
</dbReference>
<dbReference type="CDD" id="cd05150">
    <property type="entry name" value="APH"/>
    <property type="match status" value="1"/>
</dbReference>
<sequence length="247" mass="26106">MRSLSGPPGREVRVPPSIAAVAGGRPLVPVWQNALGGLTFQLGAGDGRLFAKWAPAGSGLDLAAEMTRLDWAGRFTPVPRVLDHGHEADGAWLVTRGLPGESAVSPRWTADPGTAVRALGVGLRALHERLPVADCPFSWSVAARLGRARSAGGGAPATLEEPVVDRLVVCHGDPCAPNTLLHADGSWSGHVDMGALGVADRWADLAVATWSTEWNYGPGWDGTLLDAYGIAPDPERTAFYRRLWDLT</sequence>
<evidence type="ECO:0000313" key="8">
    <source>
        <dbReference type="EMBL" id="GGN37887.1"/>
    </source>
</evidence>
<evidence type="ECO:0000256" key="4">
    <source>
        <dbReference type="ARBA" id="ARBA00022777"/>
    </source>
</evidence>
<dbReference type="GeneID" id="301547180"/>
<evidence type="ECO:0000259" key="7">
    <source>
        <dbReference type="Pfam" id="PF01636"/>
    </source>
</evidence>
<evidence type="ECO:0000256" key="2">
    <source>
        <dbReference type="ARBA" id="ARBA00022679"/>
    </source>
</evidence>
<comment type="similarity">
    <text evidence="1">Belongs to the aminoglycoside phosphotransferase family.</text>
</comment>
<keyword evidence="2" id="KW-0808">Transferase</keyword>
<accession>A0ABQ2J548</accession>
<dbReference type="InterPro" id="IPR024165">
    <property type="entry name" value="Kan/Strep_kinase"/>
</dbReference>
<proteinExistence type="inferred from homology"/>
<evidence type="ECO:0000313" key="9">
    <source>
        <dbReference type="Proteomes" id="UP000600080"/>
    </source>
</evidence>
<evidence type="ECO:0000256" key="5">
    <source>
        <dbReference type="ARBA" id="ARBA00022840"/>
    </source>
</evidence>
<dbReference type="InterPro" id="IPR002575">
    <property type="entry name" value="Aminoglycoside_PTrfase"/>
</dbReference>
<keyword evidence="6" id="KW-0046">Antibiotic resistance</keyword>
<dbReference type="EMBL" id="BMND01000004">
    <property type="protein sequence ID" value="GGN37887.1"/>
    <property type="molecule type" value="Genomic_DNA"/>
</dbReference>
<keyword evidence="3" id="KW-0547">Nucleotide-binding</keyword>
<keyword evidence="4" id="KW-0418">Kinase</keyword>
<dbReference type="PIRSF" id="PIRSF000706">
    <property type="entry name" value="Kanamycin_kin"/>
    <property type="match status" value="1"/>
</dbReference>
<dbReference type="Pfam" id="PF01636">
    <property type="entry name" value="APH"/>
    <property type="match status" value="1"/>
</dbReference>